<dbReference type="FunFam" id="3.30.160.60:FF:003911">
    <property type="match status" value="1"/>
</dbReference>
<evidence type="ECO:0000256" key="6">
    <source>
        <dbReference type="ARBA" id="ARBA00022771"/>
    </source>
</evidence>
<feature type="domain" description="C2H2-type" evidence="15">
    <location>
        <begin position="767"/>
        <end position="794"/>
    </location>
</feature>
<dbReference type="Bgee" id="108718654">
    <property type="expression patterns" value="Expressed in oocyte and 18 other cell types or tissues"/>
</dbReference>
<evidence type="ECO:0000256" key="9">
    <source>
        <dbReference type="ARBA" id="ARBA00023125"/>
    </source>
</evidence>
<name>A0A1L8FUP3_XENLA</name>
<evidence type="ECO:0000313" key="19">
    <source>
        <dbReference type="RefSeq" id="XP_018122476.1"/>
    </source>
</evidence>
<dbReference type="Pfam" id="PF00096">
    <property type="entry name" value="zf-C2H2"/>
    <property type="match status" value="10"/>
</dbReference>
<evidence type="ECO:0000256" key="1">
    <source>
        <dbReference type="ARBA" id="ARBA00003767"/>
    </source>
</evidence>
<dbReference type="PANTHER" id="PTHR24384">
    <property type="entry name" value="FINGER PUTATIVE TRANSCRIPTION FACTOR FAMILY-RELATED"/>
    <property type="match status" value="1"/>
</dbReference>
<dbReference type="InterPro" id="IPR036236">
    <property type="entry name" value="Znf_C2H2_sf"/>
</dbReference>
<dbReference type="RefSeq" id="XP_018122476.1">
    <property type="nucleotide sequence ID" value="XM_018266987.2"/>
</dbReference>
<keyword evidence="7" id="KW-0862">Zinc</keyword>
<dbReference type="CDD" id="cd07765">
    <property type="entry name" value="KRAB_A-box"/>
    <property type="match status" value="1"/>
</dbReference>
<dbReference type="OMA" id="HIRTHHE"/>
<keyword evidence="4" id="KW-0479">Metal-binding</keyword>
<evidence type="ECO:0000256" key="10">
    <source>
        <dbReference type="ARBA" id="ARBA00023163"/>
    </source>
</evidence>
<dbReference type="FunFam" id="3.30.160.60:FF:001297">
    <property type="entry name" value="Zinc finger and SCAN domain-containing protein 2"/>
    <property type="match status" value="1"/>
</dbReference>
<feature type="domain" description="C2H2-type" evidence="15">
    <location>
        <begin position="201"/>
        <end position="228"/>
    </location>
</feature>
<dbReference type="SUPFAM" id="SSF109640">
    <property type="entry name" value="KRAB domain (Kruppel-associated box)"/>
    <property type="match status" value="1"/>
</dbReference>
<dbReference type="FunFam" id="3.30.160.60:FF:003095">
    <property type="match status" value="1"/>
</dbReference>
<feature type="domain" description="C2H2-type" evidence="15">
    <location>
        <begin position="739"/>
        <end position="766"/>
    </location>
</feature>
<dbReference type="AlphaFoldDB" id="A0A1L8FUP3"/>
<evidence type="ECO:0000259" key="15">
    <source>
        <dbReference type="PROSITE" id="PS50157"/>
    </source>
</evidence>
<dbReference type="GO" id="GO:0005634">
    <property type="term" value="C:nucleus"/>
    <property type="evidence" value="ECO:0000318"/>
    <property type="project" value="GO_Central"/>
</dbReference>
<keyword evidence="6 12" id="KW-0863">Zinc-finger</keyword>
<evidence type="ECO:0000256" key="13">
    <source>
        <dbReference type="SAM" id="Coils"/>
    </source>
</evidence>
<dbReference type="PANTHER" id="PTHR24384:SF242">
    <property type="entry name" value="ZINC FINGER PROTEIN 628"/>
    <property type="match status" value="1"/>
</dbReference>
<feature type="domain" description="C2H2-type" evidence="15">
    <location>
        <begin position="285"/>
        <end position="313"/>
    </location>
</feature>
<feature type="domain" description="C2H2-type" evidence="15">
    <location>
        <begin position="469"/>
        <end position="496"/>
    </location>
</feature>
<evidence type="ECO:0000256" key="4">
    <source>
        <dbReference type="ARBA" id="ARBA00022723"/>
    </source>
</evidence>
<dbReference type="Proteomes" id="UP000186698">
    <property type="component" value="Chromosome 6L"/>
</dbReference>
<gene>
    <name evidence="18 19" type="primary">LOC108718654</name>
</gene>
<dbReference type="FunFam" id="3.30.160.60:FF:002343">
    <property type="entry name" value="Zinc finger protein 33A"/>
    <property type="match status" value="2"/>
</dbReference>
<evidence type="ECO:0000256" key="2">
    <source>
        <dbReference type="ARBA" id="ARBA00004123"/>
    </source>
</evidence>
<dbReference type="PROSITE" id="PS00028">
    <property type="entry name" value="ZINC_FINGER_C2H2_1"/>
    <property type="match status" value="8"/>
</dbReference>
<feature type="domain" description="C2H2-type" evidence="15">
    <location>
        <begin position="497"/>
        <end position="525"/>
    </location>
</feature>
<dbReference type="GO" id="GO:0000977">
    <property type="term" value="F:RNA polymerase II transcription regulatory region sequence-specific DNA binding"/>
    <property type="evidence" value="ECO:0000318"/>
    <property type="project" value="GO_Central"/>
</dbReference>
<comment type="similarity">
    <text evidence="3">Belongs to the krueppel C2H2-type zinc-finger protein family.</text>
</comment>
<dbReference type="FunFam" id="3.30.160.60:FF:000029">
    <property type="entry name" value="GLI family zinc finger 4"/>
    <property type="match status" value="1"/>
</dbReference>
<feature type="coiled-coil region" evidence="13">
    <location>
        <begin position="710"/>
        <end position="737"/>
    </location>
</feature>
<dbReference type="PROSITE" id="PS50805">
    <property type="entry name" value="KRAB"/>
    <property type="match status" value="1"/>
</dbReference>
<proteinExistence type="inferred from homology"/>
<organism evidence="19">
    <name type="scientific">Xenopus laevis</name>
    <name type="common">African clawed frog</name>
    <dbReference type="NCBI Taxonomy" id="8355"/>
    <lineage>
        <taxon>Eukaryota</taxon>
        <taxon>Metazoa</taxon>
        <taxon>Chordata</taxon>
        <taxon>Craniata</taxon>
        <taxon>Vertebrata</taxon>
        <taxon>Euteleostomi</taxon>
        <taxon>Amphibia</taxon>
        <taxon>Batrachia</taxon>
        <taxon>Anura</taxon>
        <taxon>Pipoidea</taxon>
        <taxon>Pipidae</taxon>
        <taxon>Xenopodinae</taxon>
        <taxon>Xenopus</taxon>
        <taxon>Xenopus</taxon>
    </lineage>
</organism>
<keyword evidence="13" id="KW-0175">Coiled coil</keyword>
<feature type="domain" description="C2H2-type" evidence="15">
    <location>
        <begin position="257"/>
        <end position="284"/>
    </location>
</feature>
<dbReference type="InterPro" id="IPR013087">
    <property type="entry name" value="Znf_C2H2_type"/>
</dbReference>
<comment type="function">
    <text evidence="1">May be involved in transcriptional regulation.</text>
</comment>
<evidence type="ECO:0000313" key="17">
    <source>
        <dbReference type="Proteomes" id="UP000186698"/>
    </source>
</evidence>
<dbReference type="GO" id="GO:0000978">
    <property type="term" value="F:RNA polymerase II cis-regulatory region sequence-specific DNA binding"/>
    <property type="evidence" value="ECO:0007669"/>
    <property type="project" value="TreeGrafter"/>
</dbReference>
<keyword evidence="8" id="KW-0805">Transcription regulation</keyword>
<dbReference type="GeneID" id="108718654"/>
<evidence type="ECO:0000256" key="12">
    <source>
        <dbReference type="PROSITE-ProRule" id="PRU00042"/>
    </source>
</evidence>
<dbReference type="FunFam" id="3.30.160.60:FF:000060">
    <property type="entry name" value="zinc finger protein 436"/>
    <property type="match status" value="1"/>
</dbReference>
<evidence type="ECO:0000256" key="14">
    <source>
        <dbReference type="SAM" id="MobiDB-lite"/>
    </source>
</evidence>
<dbReference type="Pfam" id="PF01352">
    <property type="entry name" value="KRAB"/>
    <property type="match status" value="1"/>
</dbReference>
<protein>
    <submittedName>
        <fullName evidence="18 19">Zinc finger protein 436</fullName>
    </submittedName>
</protein>
<dbReference type="SMART" id="SM00349">
    <property type="entry name" value="KRAB"/>
    <property type="match status" value="1"/>
</dbReference>
<feature type="region of interest" description="Disordered" evidence="14">
    <location>
        <begin position="552"/>
        <end position="589"/>
    </location>
</feature>
<feature type="domain" description="C2H2-type" evidence="15">
    <location>
        <begin position="229"/>
        <end position="256"/>
    </location>
</feature>
<sequence>MDHRKVHVSFEEVAVYFSDEEWQQLEVWQKEFYNEVMQDILETLLSLEDNLVEGDGKQNSTGYAVMPQWSNDKGAPVTAKQIYDQGKNLNHRVQEWEGLAPPDHKDKVWSDGQYPLLQDRHNCMLKILYQCIECKEIFSSQSLFDAHMIRHTASQAASSYKYSQVDFLGASCLTALPGREMYETRSNLVDVSAHAAEENWLRCLYCTKHFSDLSILMEHERSHKESKAFICSECGKSFHRHSILKVHQRIHTGERPYACPDCGRRFSQRFNVIIHQRIHTGERPYQCPKCNKSFRYQTTLLRHEMAKCVGIIPTTYPLQKAKNFQTLLLKNAQPLKVTQPTTIQPPLTSEPLSSTSLLFVSPIPKTATPCTLISSNKSTGGLAPPLQNTYRLKNHINVPATIPTRGPHPIERQYRCGHCNKYFVHWKQLKEHQKLHVDAQNLCTVCNKSFCRRSTLLIHQRTHTGEKPYTCNECGKKFSQRFNLVIHQRIHSDEKPYECHKCGKDYRYRTALLRHQRNPPCAPKQSSSMGTHNVTLLPSLKNNSVKATLRSHGELPSSANRASQGSANIKQQPIDKKTSFPPTPQLKKHGRKLCPECGQTFTRTSKCTAETGKGGTTCGKCGHCGKALNLPLNPGVQTIIHTENTSYKHRKLQRALYHHESKALGTLAHKNMLPPFSYHASKTIVHKPSLSPPTPAQKPCTKKWTLPARTRGKNANIEQYKRDLNKYRKRKKKDSKSWDKCAYCGRGFSRKHEFEIHLRSHTGEKPFVCEKCGRAFSQRSNLLVHERLHTGEKPYKCPECDEGFRYRRGLQKHQERGFCM</sequence>
<dbReference type="Gene3D" id="6.10.140.140">
    <property type="match status" value="1"/>
</dbReference>
<dbReference type="GO" id="GO:0008270">
    <property type="term" value="F:zinc ion binding"/>
    <property type="evidence" value="ECO:0007669"/>
    <property type="project" value="UniProtKB-KW"/>
</dbReference>
<keyword evidence="5" id="KW-0677">Repeat</keyword>
<comment type="subcellular location">
    <subcellularLocation>
        <location evidence="2">Nucleus</location>
    </subcellularLocation>
</comment>
<evidence type="ECO:0000313" key="18">
    <source>
        <dbReference type="RefSeq" id="XP_018122475.1"/>
    </source>
</evidence>
<evidence type="ECO:0000256" key="8">
    <source>
        <dbReference type="ARBA" id="ARBA00023015"/>
    </source>
</evidence>
<evidence type="ECO:0000256" key="11">
    <source>
        <dbReference type="ARBA" id="ARBA00023242"/>
    </source>
</evidence>
<dbReference type="FunFam" id="3.30.160.60:FF:000710">
    <property type="entry name" value="Zinc finger protein 768"/>
    <property type="match status" value="1"/>
</dbReference>
<evidence type="ECO:0000256" key="7">
    <source>
        <dbReference type="ARBA" id="ARBA00022833"/>
    </source>
</evidence>
<reference evidence="18 19" key="1">
    <citation type="submission" date="2022-04" db="UniProtKB">
        <authorList>
            <consortium name="RefSeq"/>
        </authorList>
    </citation>
    <scope>IDENTIFICATION</scope>
    <source>
        <strain evidence="18 19">J_2021</strain>
        <tissue evidence="18 19">Erythrocytes</tissue>
    </source>
</reference>
<dbReference type="FunFam" id="3.30.160.60:FF:000624">
    <property type="entry name" value="zinc finger protein 697"/>
    <property type="match status" value="1"/>
</dbReference>
<feature type="domain" description="C2H2-type" evidence="15">
    <location>
        <begin position="795"/>
        <end position="820"/>
    </location>
</feature>
<evidence type="ECO:0000259" key="16">
    <source>
        <dbReference type="PROSITE" id="PS50805"/>
    </source>
</evidence>
<dbReference type="RefSeq" id="XP_018122475.1">
    <property type="nucleotide sequence ID" value="XM_018266986.2"/>
</dbReference>
<feature type="domain" description="C2H2-type" evidence="15">
    <location>
        <begin position="414"/>
        <end position="441"/>
    </location>
</feature>
<feature type="domain" description="C2H2-type" evidence="15">
    <location>
        <begin position="129"/>
        <end position="156"/>
    </location>
</feature>
<dbReference type="PaxDb" id="8355-A0A1L8FUP3"/>
<dbReference type="PROSITE" id="PS50157">
    <property type="entry name" value="ZINC_FINGER_C2H2_2"/>
    <property type="match status" value="12"/>
</dbReference>
<feature type="domain" description="KRAB" evidence="16">
    <location>
        <begin position="8"/>
        <end position="81"/>
    </location>
</feature>
<dbReference type="InterPro" id="IPR036051">
    <property type="entry name" value="KRAB_dom_sf"/>
</dbReference>
<dbReference type="GO" id="GO:0006357">
    <property type="term" value="P:regulation of transcription by RNA polymerase II"/>
    <property type="evidence" value="ECO:0000318"/>
    <property type="project" value="GO_Central"/>
</dbReference>
<dbReference type="Gene3D" id="3.30.160.60">
    <property type="entry name" value="Classic Zinc Finger"/>
    <property type="match status" value="11"/>
</dbReference>
<feature type="domain" description="C2H2-type" evidence="15">
    <location>
        <begin position="441"/>
        <end position="468"/>
    </location>
</feature>
<evidence type="ECO:0000256" key="5">
    <source>
        <dbReference type="ARBA" id="ARBA00022737"/>
    </source>
</evidence>
<dbReference type="SMART" id="SM00355">
    <property type="entry name" value="ZnF_C2H2"/>
    <property type="match status" value="12"/>
</dbReference>
<accession>A0A1L8FUP3</accession>
<keyword evidence="9" id="KW-0238">DNA-binding</keyword>
<dbReference type="SUPFAM" id="SSF57667">
    <property type="entry name" value="beta-beta-alpha zinc fingers"/>
    <property type="match status" value="7"/>
</dbReference>
<feature type="compositionally biased region" description="Polar residues" evidence="14">
    <location>
        <begin position="557"/>
        <end position="571"/>
    </location>
</feature>
<dbReference type="OrthoDB" id="9899213at2759"/>
<dbReference type="InterPro" id="IPR050752">
    <property type="entry name" value="C2H2-ZF_domain"/>
</dbReference>
<keyword evidence="11" id="KW-0539">Nucleus</keyword>
<dbReference type="InterPro" id="IPR001909">
    <property type="entry name" value="KRAB"/>
</dbReference>
<keyword evidence="17" id="KW-1185">Reference proteome</keyword>
<dbReference type="GO" id="GO:0000981">
    <property type="term" value="F:DNA-binding transcription factor activity, RNA polymerase II-specific"/>
    <property type="evidence" value="ECO:0000318"/>
    <property type="project" value="GO_Central"/>
</dbReference>
<dbReference type="KEGG" id="xla:108718654"/>
<keyword evidence="10" id="KW-0804">Transcription</keyword>
<evidence type="ECO:0000256" key="3">
    <source>
        <dbReference type="ARBA" id="ARBA00006991"/>
    </source>
</evidence>